<organism evidence="2 3">
    <name type="scientific">Portunus trituberculatus</name>
    <name type="common">Swimming crab</name>
    <name type="synonym">Neptunus trituberculatus</name>
    <dbReference type="NCBI Taxonomy" id="210409"/>
    <lineage>
        <taxon>Eukaryota</taxon>
        <taxon>Metazoa</taxon>
        <taxon>Ecdysozoa</taxon>
        <taxon>Arthropoda</taxon>
        <taxon>Crustacea</taxon>
        <taxon>Multicrustacea</taxon>
        <taxon>Malacostraca</taxon>
        <taxon>Eumalacostraca</taxon>
        <taxon>Eucarida</taxon>
        <taxon>Decapoda</taxon>
        <taxon>Pleocyemata</taxon>
        <taxon>Brachyura</taxon>
        <taxon>Eubrachyura</taxon>
        <taxon>Portunoidea</taxon>
        <taxon>Portunidae</taxon>
        <taxon>Portuninae</taxon>
        <taxon>Portunus</taxon>
    </lineage>
</organism>
<sequence>MKKAVCQSPSSKDTAESHSRTKGTCKWPSRELSVAGGKEQTDSIARVPPSKCKSRVRAGKCIKQLKIDTLLHTFMSERQSQP</sequence>
<name>A0A5B7K5N5_PORTR</name>
<evidence type="ECO:0000313" key="3">
    <source>
        <dbReference type="Proteomes" id="UP000324222"/>
    </source>
</evidence>
<evidence type="ECO:0000313" key="2">
    <source>
        <dbReference type="EMBL" id="MPD03853.1"/>
    </source>
</evidence>
<protein>
    <submittedName>
        <fullName evidence="2">Uncharacterized protein</fullName>
    </submittedName>
</protein>
<evidence type="ECO:0000256" key="1">
    <source>
        <dbReference type="SAM" id="MobiDB-lite"/>
    </source>
</evidence>
<dbReference type="Proteomes" id="UP000324222">
    <property type="component" value="Unassembled WGS sequence"/>
</dbReference>
<accession>A0A5B7K5N5</accession>
<gene>
    <name evidence="2" type="ORF">E2C01_099508</name>
</gene>
<dbReference type="EMBL" id="VSRR010138251">
    <property type="protein sequence ID" value="MPD03853.1"/>
    <property type="molecule type" value="Genomic_DNA"/>
</dbReference>
<proteinExistence type="predicted"/>
<feature type="region of interest" description="Disordered" evidence="1">
    <location>
        <begin position="1"/>
        <end position="50"/>
    </location>
</feature>
<keyword evidence="3" id="KW-1185">Reference proteome</keyword>
<dbReference type="AlphaFoldDB" id="A0A5B7K5N5"/>
<reference evidence="2 3" key="1">
    <citation type="submission" date="2019-05" db="EMBL/GenBank/DDBJ databases">
        <title>Another draft genome of Portunus trituberculatus and its Hox gene families provides insights of decapod evolution.</title>
        <authorList>
            <person name="Jeong J.-H."/>
            <person name="Song I."/>
            <person name="Kim S."/>
            <person name="Choi T."/>
            <person name="Kim D."/>
            <person name="Ryu S."/>
            <person name="Kim W."/>
        </authorList>
    </citation>
    <scope>NUCLEOTIDE SEQUENCE [LARGE SCALE GENOMIC DNA]</scope>
    <source>
        <tissue evidence="2">Muscle</tissue>
    </source>
</reference>
<comment type="caution">
    <text evidence="2">The sequence shown here is derived from an EMBL/GenBank/DDBJ whole genome shotgun (WGS) entry which is preliminary data.</text>
</comment>